<reference evidence="5" key="1">
    <citation type="journal article" date="2019" name="Int. J. Syst. Evol. Microbiol.">
        <title>The Global Catalogue of Microorganisms (GCM) 10K type strain sequencing project: providing services to taxonomists for standard genome sequencing and annotation.</title>
        <authorList>
            <consortium name="The Broad Institute Genomics Platform"/>
            <consortium name="The Broad Institute Genome Sequencing Center for Infectious Disease"/>
            <person name="Wu L."/>
            <person name="Ma J."/>
        </authorList>
    </citation>
    <scope>NUCLEOTIDE SEQUENCE [LARGE SCALE GENOMIC DNA]</scope>
    <source>
        <strain evidence="5">JCM 17926</strain>
    </source>
</reference>
<dbReference type="Proteomes" id="UP001500552">
    <property type="component" value="Unassembled WGS sequence"/>
</dbReference>
<dbReference type="Pfam" id="PF00156">
    <property type="entry name" value="Pribosyltran"/>
    <property type="match status" value="1"/>
</dbReference>
<name>A0ABP8LNF1_9BACT</name>
<dbReference type="Gene3D" id="3.40.50.2020">
    <property type="match status" value="1"/>
</dbReference>
<keyword evidence="5" id="KW-1185">Reference proteome</keyword>
<evidence type="ECO:0000259" key="3">
    <source>
        <dbReference type="Pfam" id="PF00156"/>
    </source>
</evidence>
<keyword evidence="2" id="KW-0808">Transferase</keyword>
<organism evidence="4 5">
    <name type="scientific">Pontibacter saemangeumensis</name>
    <dbReference type="NCBI Taxonomy" id="1084525"/>
    <lineage>
        <taxon>Bacteria</taxon>
        <taxon>Pseudomonadati</taxon>
        <taxon>Bacteroidota</taxon>
        <taxon>Cytophagia</taxon>
        <taxon>Cytophagales</taxon>
        <taxon>Hymenobacteraceae</taxon>
        <taxon>Pontibacter</taxon>
    </lineage>
</organism>
<dbReference type="CDD" id="cd06223">
    <property type="entry name" value="PRTases_typeI"/>
    <property type="match status" value="1"/>
</dbReference>
<protein>
    <submittedName>
        <fullName evidence="4">Phosphoribosyltransferase</fullName>
    </submittedName>
</protein>
<comment type="caution">
    <text evidence="4">The sequence shown here is derived from an EMBL/GenBank/DDBJ whole genome shotgun (WGS) entry which is preliminary data.</text>
</comment>
<gene>
    <name evidence="4" type="ORF">GCM10023188_20760</name>
</gene>
<dbReference type="PANTHER" id="PTHR43363">
    <property type="entry name" value="HYPOXANTHINE PHOSPHORIBOSYLTRANSFERASE"/>
    <property type="match status" value="1"/>
</dbReference>
<dbReference type="RefSeq" id="WP_345158846.1">
    <property type="nucleotide sequence ID" value="NZ_BAABHC010000011.1"/>
</dbReference>
<dbReference type="PANTHER" id="PTHR43363:SF1">
    <property type="entry name" value="HYPOXANTHINE-GUANINE PHOSPHORIBOSYLTRANSFERASE"/>
    <property type="match status" value="1"/>
</dbReference>
<proteinExistence type="predicted"/>
<evidence type="ECO:0000256" key="1">
    <source>
        <dbReference type="ARBA" id="ARBA00022676"/>
    </source>
</evidence>
<evidence type="ECO:0000313" key="5">
    <source>
        <dbReference type="Proteomes" id="UP001500552"/>
    </source>
</evidence>
<dbReference type="InterPro" id="IPR000836">
    <property type="entry name" value="PRTase_dom"/>
</dbReference>
<feature type="domain" description="Phosphoribosyltransferase" evidence="3">
    <location>
        <begin position="12"/>
        <end position="179"/>
    </location>
</feature>
<sequence>MNYNLIRNRKVAAWLLAERLEKYRGEPGVVLAIPRGGVPVAAPIAKHLGMPLEVTLSKKIGHPANPEFAIGSVSLDSVLVDERADVPEEYIAAEVKRIREGLRQKYSLYMGKREHVPLRDKVVILVDDGIATGKTLLATIELVKKEQPRAIVVAVPVASPSAYDTISSLVDEVVCLLVPMSFQAVGQFYEEFSQVSDELVIKLLQDQESSKA</sequence>
<dbReference type="GO" id="GO:0016757">
    <property type="term" value="F:glycosyltransferase activity"/>
    <property type="evidence" value="ECO:0007669"/>
    <property type="project" value="UniProtKB-KW"/>
</dbReference>
<dbReference type="EMBL" id="BAABHC010000011">
    <property type="protein sequence ID" value="GAA4432301.1"/>
    <property type="molecule type" value="Genomic_DNA"/>
</dbReference>
<dbReference type="Gene3D" id="3.30.1310.20">
    <property type="entry name" value="PRTase-like"/>
    <property type="match status" value="1"/>
</dbReference>
<keyword evidence="1 4" id="KW-0328">Glycosyltransferase</keyword>
<dbReference type="InterPro" id="IPR029057">
    <property type="entry name" value="PRTase-like"/>
</dbReference>
<accession>A0ABP8LNF1</accession>
<dbReference type="SUPFAM" id="SSF53271">
    <property type="entry name" value="PRTase-like"/>
    <property type="match status" value="1"/>
</dbReference>
<evidence type="ECO:0000256" key="2">
    <source>
        <dbReference type="ARBA" id="ARBA00022679"/>
    </source>
</evidence>
<evidence type="ECO:0000313" key="4">
    <source>
        <dbReference type="EMBL" id="GAA4432301.1"/>
    </source>
</evidence>